<comment type="caution">
    <text evidence="1">The sequence shown here is derived from an EMBL/GenBank/DDBJ whole genome shotgun (WGS) entry which is preliminary data.</text>
</comment>
<protein>
    <submittedName>
        <fullName evidence="1">Uncharacterized protein</fullName>
    </submittedName>
</protein>
<organism evidence="1 2">
    <name type="scientific">Clonostachys rhizophaga</name>
    <dbReference type="NCBI Taxonomy" id="160324"/>
    <lineage>
        <taxon>Eukaryota</taxon>
        <taxon>Fungi</taxon>
        <taxon>Dikarya</taxon>
        <taxon>Ascomycota</taxon>
        <taxon>Pezizomycotina</taxon>
        <taxon>Sordariomycetes</taxon>
        <taxon>Hypocreomycetidae</taxon>
        <taxon>Hypocreales</taxon>
        <taxon>Bionectriaceae</taxon>
        <taxon>Clonostachys</taxon>
    </lineage>
</organism>
<reference evidence="1" key="1">
    <citation type="submission" date="2021-10" db="EMBL/GenBank/DDBJ databases">
        <authorList>
            <person name="Piombo E."/>
        </authorList>
    </citation>
    <scope>NUCLEOTIDE SEQUENCE</scope>
</reference>
<dbReference type="AlphaFoldDB" id="A0A9N9VYW8"/>
<keyword evidence="2" id="KW-1185">Reference proteome</keyword>
<evidence type="ECO:0000313" key="1">
    <source>
        <dbReference type="EMBL" id="CAH0034467.1"/>
    </source>
</evidence>
<gene>
    <name evidence="1" type="ORF">CRHIZ90672A_00009285</name>
</gene>
<dbReference type="OrthoDB" id="3469225at2759"/>
<name>A0A9N9VYW8_9HYPO</name>
<sequence length="184" mass="21090">MPQHQRHQPLNWSGITFVNLSHRDDIRQRDIQNGIHRHVMAGVGRLRREKPRHVVITLEIMAPEANKGGFQPREPIASESEYINHPFHRIWVRMGFSDPTALYLSMGTTLLLWNRKNSIPTLKITDDMEPKRYYTKAPKDISARLSDPFDHKSAGVIATIIGCLCHDVSSIRFACISLFSPLEI</sequence>
<dbReference type="Proteomes" id="UP000696573">
    <property type="component" value="Unassembled WGS sequence"/>
</dbReference>
<evidence type="ECO:0000313" key="2">
    <source>
        <dbReference type="Proteomes" id="UP000696573"/>
    </source>
</evidence>
<proteinExistence type="predicted"/>
<accession>A0A9N9VYW8</accession>
<dbReference type="EMBL" id="CABFNQ020000750">
    <property type="protein sequence ID" value="CAH0034467.1"/>
    <property type="molecule type" value="Genomic_DNA"/>
</dbReference>